<dbReference type="GO" id="GO:0042273">
    <property type="term" value="P:ribosomal large subunit biogenesis"/>
    <property type="evidence" value="ECO:0007669"/>
    <property type="project" value="TreeGrafter"/>
</dbReference>
<evidence type="ECO:0000313" key="4">
    <source>
        <dbReference type="Proteomes" id="UP000230750"/>
    </source>
</evidence>
<gene>
    <name evidence="3" type="ORF">BSL78_29270</name>
</gene>
<dbReference type="InterPro" id="IPR040025">
    <property type="entry name" value="Znf622/Rei1/Reh1"/>
</dbReference>
<dbReference type="Pfam" id="PF12756">
    <property type="entry name" value="zf-C2H2_2"/>
    <property type="match status" value="1"/>
</dbReference>
<reference evidence="3 4" key="1">
    <citation type="journal article" date="2017" name="PLoS Biol.">
        <title>The sea cucumber genome provides insights into morphological evolution and visceral regeneration.</title>
        <authorList>
            <person name="Zhang X."/>
            <person name="Sun L."/>
            <person name="Yuan J."/>
            <person name="Sun Y."/>
            <person name="Gao Y."/>
            <person name="Zhang L."/>
            <person name="Li S."/>
            <person name="Dai H."/>
            <person name="Hamel J.F."/>
            <person name="Liu C."/>
            <person name="Yu Y."/>
            <person name="Liu S."/>
            <person name="Lin W."/>
            <person name="Guo K."/>
            <person name="Jin S."/>
            <person name="Xu P."/>
            <person name="Storey K.B."/>
            <person name="Huan P."/>
            <person name="Zhang T."/>
            <person name="Zhou Y."/>
            <person name="Zhang J."/>
            <person name="Lin C."/>
            <person name="Li X."/>
            <person name="Xing L."/>
            <person name="Huo D."/>
            <person name="Sun M."/>
            <person name="Wang L."/>
            <person name="Mercier A."/>
            <person name="Li F."/>
            <person name="Yang H."/>
            <person name="Xiang J."/>
        </authorList>
    </citation>
    <scope>NUCLEOTIDE SEQUENCE [LARGE SCALE GENOMIC DNA]</scope>
    <source>
        <strain evidence="3">Shaxun</strain>
        <tissue evidence="3">Muscle</tissue>
    </source>
</reference>
<feature type="domain" description="ZN622/Rei1/Reh1 zinc finger C2H2-type" evidence="2">
    <location>
        <begin position="1"/>
        <end position="50"/>
    </location>
</feature>
<dbReference type="InterPro" id="IPR041661">
    <property type="entry name" value="ZN622/Rei1/Reh1_Znf-C2H2"/>
</dbReference>
<feature type="compositionally biased region" description="Acidic residues" evidence="1">
    <location>
        <begin position="54"/>
        <end position="70"/>
    </location>
</feature>
<dbReference type="PANTHER" id="PTHR13182">
    <property type="entry name" value="ZINC FINGER PROTEIN 622"/>
    <property type="match status" value="1"/>
</dbReference>
<feature type="region of interest" description="Disordered" evidence="1">
    <location>
        <begin position="49"/>
        <end position="70"/>
    </location>
</feature>
<dbReference type="PANTHER" id="PTHR13182:SF8">
    <property type="entry name" value="CYTOPLASMIC 60S SUBUNIT BIOGENESIS FACTOR ZNF622"/>
    <property type="match status" value="1"/>
</dbReference>
<accession>A0A2G8JDS6</accession>
<sequence length="234" mass="27014">MCLWCNEKGRTFFTVDAVQRHMRDKGHCKLQCEGDATYEYSDFYDFRSSYPDREDAEEDKDGEVDDGDDSEDEIEIVSLNQDGYELVLPSGARIGHRELMRYYNQNLPPRERGRSEKLTVDEEIEALLQSHRMDRTLRWRVCQTSQGYEGHPEVQRQAQAQGTNQGQWNAEAFQTSSDILAPQGNYQGVCITCPCFLLFTSIGTFIKAKFSVTDEFFSLFIFRVAMDVVFTTEL</sequence>
<dbReference type="AlphaFoldDB" id="A0A2G8JDS6"/>
<proteinExistence type="predicted"/>
<dbReference type="STRING" id="307972.A0A2G8JDS6"/>
<keyword evidence="4" id="KW-1185">Reference proteome</keyword>
<organism evidence="3 4">
    <name type="scientific">Stichopus japonicus</name>
    <name type="common">Sea cucumber</name>
    <dbReference type="NCBI Taxonomy" id="307972"/>
    <lineage>
        <taxon>Eukaryota</taxon>
        <taxon>Metazoa</taxon>
        <taxon>Echinodermata</taxon>
        <taxon>Eleutherozoa</taxon>
        <taxon>Echinozoa</taxon>
        <taxon>Holothuroidea</taxon>
        <taxon>Aspidochirotacea</taxon>
        <taxon>Aspidochirotida</taxon>
        <taxon>Stichopodidae</taxon>
        <taxon>Apostichopus</taxon>
    </lineage>
</organism>
<dbReference type="GO" id="GO:0030687">
    <property type="term" value="C:preribosome, large subunit precursor"/>
    <property type="evidence" value="ECO:0007669"/>
    <property type="project" value="TreeGrafter"/>
</dbReference>
<dbReference type="Proteomes" id="UP000230750">
    <property type="component" value="Unassembled WGS sequence"/>
</dbReference>
<dbReference type="OrthoDB" id="19329at2759"/>
<evidence type="ECO:0000259" key="2">
    <source>
        <dbReference type="Pfam" id="PF12756"/>
    </source>
</evidence>
<evidence type="ECO:0000256" key="1">
    <source>
        <dbReference type="SAM" id="MobiDB-lite"/>
    </source>
</evidence>
<dbReference type="EMBL" id="MRZV01002361">
    <property type="protein sequence ID" value="PIK33911.1"/>
    <property type="molecule type" value="Genomic_DNA"/>
</dbReference>
<protein>
    <submittedName>
        <fullName evidence="3">Putative zinc finger protein</fullName>
    </submittedName>
</protein>
<name>A0A2G8JDS6_STIJA</name>
<evidence type="ECO:0000313" key="3">
    <source>
        <dbReference type="EMBL" id="PIK33911.1"/>
    </source>
</evidence>
<comment type="caution">
    <text evidence="3">The sequence shown here is derived from an EMBL/GenBank/DDBJ whole genome shotgun (WGS) entry which is preliminary data.</text>
</comment>